<accession>A0ABR9XMC3</accession>
<dbReference type="PROSITE" id="PS50943">
    <property type="entry name" value="HTH_CROC1"/>
    <property type="match status" value="1"/>
</dbReference>
<feature type="domain" description="HTH cro/C1-type" evidence="1">
    <location>
        <begin position="12"/>
        <end position="67"/>
    </location>
</feature>
<sequence>MEQGNRPIPNRLKMHRKVMGLKQRHVARLLGLHDTKPISLWEKGQAMPNSVNLIKLSIIYRTFPNELYYELFGELREELTALEARQPANQ</sequence>
<organism evidence="2 3">
    <name type="scientific">Mucilaginibacter boryungensis</name>
    <dbReference type="NCBI Taxonomy" id="768480"/>
    <lineage>
        <taxon>Bacteria</taxon>
        <taxon>Pseudomonadati</taxon>
        <taxon>Bacteroidota</taxon>
        <taxon>Sphingobacteriia</taxon>
        <taxon>Sphingobacteriales</taxon>
        <taxon>Sphingobacteriaceae</taxon>
        <taxon>Mucilaginibacter</taxon>
    </lineage>
</organism>
<dbReference type="Gene3D" id="1.10.260.40">
    <property type="entry name" value="lambda repressor-like DNA-binding domains"/>
    <property type="match status" value="1"/>
</dbReference>
<gene>
    <name evidence="2" type="ORF">IRJ18_17700</name>
</gene>
<comment type="caution">
    <text evidence="2">The sequence shown here is derived from an EMBL/GenBank/DDBJ whole genome shotgun (WGS) entry which is preliminary data.</text>
</comment>
<dbReference type="RefSeq" id="WP_194107625.1">
    <property type="nucleotide sequence ID" value="NZ_JADFFM010000002.1"/>
</dbReference>
<dbReference type="SUPFAM" id="SSF47413">
    <property type="entry name" value="lambda repressor-like DNA-binding domains"/>
    <property type="match status" value="1"/>
</dbReference>
<keyword evidence="3" id="KW-1185">Reference proteome</keyword>
<dbReference type="Proteomes" id="UP000632774">
    <property type="component" value="Unassembled WGS sequence"/>
</dbReference>
<name>A0ABR9XMC3_9SPHI</name>
<dbReference type="CDD" id="cd00093">
    <property type="entry name" value="HTH_XRE"/>
    <property type="match status" value="1"/>
</dbReference>
<evidence type="ECO:0000313" key="3">
    <source>
        <dbReference type="Proteomes" id="UP000632774"/>
    </source>
</evidence>
<protein>
    <submittedName>
        <fullName evidence="2">Helix-turn-helix transcriptional regulator</fullName>
    </submittedName>
</protein>
<dbReference type="InterPro" id="IPR001387">
    <property type="entry name" value="Cro/C1-type_HTH"/>
</dbReference>
<dbReference type="EMBL" id="JADFFM010000002">
    <property type="protein sequence ID" value="MBE9668209.1"/>
    <property type="molecule type" value="Genomic_DNA"/>
</dbReference>
<evidence type="ECO:0000259" key="1">
    <source>
        <dbReference type="PROSITE" id="PS50943"/>
    </source>
</evidence>
<evidence type="ECO:0000313" key="2">
    <source>
        <dbReference type="EMBL" id="MBE9668209.1"/>
    </source>
</evidence>
<reference evidence="2 3" key="1">
    <citation type="submission" date="2020-10" db="EMBL/GenBank/DDBJ databases">
        <title>Mucilaginibacter mali sp. nov., isolated from rhizosphere soil of apple orchard.</title>
        <authorList>
            <person name="Lee J.-S."/>
            <person name="Kim H.S."/>
            <person name="Kim J.-S."/>
        </authorList>
    </citation>
    <scope>NUCLEOTIDE SEQUENCE [LARGE SCALE GENOMIC DNA]</scope>
    <source>
        <strain evidence="2 3">KCTC 23157</strain>
    </source>
</reference>
<proteinExistence type="predicted"/>
<dbReference type="InterPro" id="IPR010982">
    <property type="entry name" value="Lambda_DNA-bd_dom_sf"/>
</dbReference>